<dbReference type="PANTHER" id="PTHR37525">
    <property type="entry name" value="UPF0175 PROTEIN SSL1255"/>
    <property type="match status" value="1"/>
</dbReference>
<gene>
    <name evidence="2" type="ORF">MTBBW1_2380025</name>
</gene>
<comment type="similarity">
    <text evidence="1">Belongs to the UPF0175 family.</text>
</comment>
<dbReference type="EMBL" id="FWEV01000155">
    <property type="protein sequence ID" value="SLM30701.1"/>
    <property type="molecule type" value="Genomic_DNA"/>
</dbReference>
<evidence type="ECO:0000313" key="2">
    <source>
        <dbReference type="EMBL" id="SLM30701.1"/>
    </source>
</evidence>
<sequence length="88" mass="10459">MNMTELKLNIPQDILYTLNETKSDFIKKMKLYAAMELYRMQKLSMGKASELAEMNKIDFMFELGKYEIPAINYDTDDFIEEAERIMEK</sequence>
<keyword evidence="3" id="KW-1185">Reference proteome</keyword>
<name>A0A1W1HDX8_9BACT</name>
<dbReference type="OrthoDB" id="166292at2"/>
<dbReference type="InterPro" id="IPR005368">
    <property type="entry name" value="UPF0175"/>
</dbReference>
<organism evidence="2 3">
    <name type="scientific">Desulfamplus magnetovallimortis</name>
    <dbReference type="NCBI Taxonomy" id="1246637"/>
    <lineage>
        <taxon>Bacteria</taxon>
        <taxon>Pseudomonadati</taxon>
        <taxon>Thermodesulfobacteriota</taxon>
        <taxon>Desulfobacteria</taxon>
        <taxon>Desulfobacterales</taxon>
        <taxon>Desulfobacteraceae</taxon>
        <taxon>Desulfamplus</taxon>
    </lineage>
</organism>
<dbReference type="RefSeq" id="WP_080809109.1">
    <property type="nucleotide sequence ID" value="NZ_LT828564.1"/>
</dbReference>
<dbReference type="STRING" id="1246637.MTBBW1_2380025"/>
<dbReference type="Proteomes" id="UP000191931">
    <property type="component" value="Unassembled WGS sequence"/>
</dbReference>
<accession>A0A1W1HDX8</accession>
<dbReference type="AlphaFoldDB" id="A0A1W1HDX8"/>
<protein>
    <submittedName>
        <fullName evidence="2">Uncharacterized protein</fullName>
    </submittedName>
</protein>
<evidence type="ECO:0000313" key="3">
    <source>
        <dbReference type="Proteomes" id="UP000191931"/>
    </source>
</evidence>
<reference evidence="2 3" key="1">
    <citation type="submission" date="2017-03" db="EMBL/GenBank/DDBJ databases">
        <authorList>
            <person name="Afonso C.L."/>
            <person name="Miller P.J."/>
            <person name="Scott M.A."/>
            <person name="Spackman E."/>
            <person name="Goraichik I."/>
            <person name="Dimitrov K.M."/>
            <person name="Suarez D.L."/>
            <person name="Swayne D.E."/>
        </authorList>
    </citation>
    <scope>NUCLEOTIDE SEQUENCE [LARGE SCALE GENOMIC DNA]</scope>
    <source>
        <strain evidence="2">PRJEB14757</strain>
    </source>
</reference>
<evidence type="ECO:0000256" key="1">
    <source>
        <dbReference type="ARBA" id="ARBA00005651"/>
    </source>
</evidence>
<dbReference type="Pfam" id="PF03683">
    <property type="entry name" value="UPF0175"/>
    <property type="match status" value="1"/>
</dbReference>
<dbReference type="InterPro" id="IPR052264">
    <property type="entry name" value="UPF0175_domain"/>
</dbReference>
<proteinExistence type="inferred from homology"/>
<dbReference type="PANTHER" id="PTHR37525:SF1">
    <property type="entry name" value="UPF0175 PROTEIN SSL1255"/>
    <property type="match status" value="1"/>
</dbReference>